<sequence length="484" mass="53866">MAEKYVKEDAPLTDVHKRTLQRCHPDIVPNLEVRDIIDVCHRDSILTSTMIEEVMSEKTSSERCRALLRKLESRPIKAFNSFVDALYEHHDFLATEIQKRLCEETLDQAKAILGLANDIAPTGIKTIEGDELEITKSKLKTIRDMAHQLMVKCNLDETTTLSHNMSETSVDQVDAPIKSTVAPPSPRSMGATLSVVPQQELPVSSYQRETFALPRRRVLEVPQTLQNTPINETIFKYVMSIAVVSTGDYVISGWVNPISRKALLCDDQVNVKKKLVERYAKDVATSTDVVAVSCKAPDIAGSVKLFDIRGEHLRDITSPTIPDPGAMAFNQQQELILADHWKKTISFIDINTGKVVHTTPSGHETYKTGSIGVSNQNNIIITDFGDNSVKIINRQGDQLSCYKGIGCFNKIPSSVCIDSVGHIITAYQTYHDIHLLSPEDNFKKILMSESDGLKKPSAITLNRQGDLVICTCGPVKLFVLKYMD</sequence>
<keyword evidence="3" id="KW-1185">Reference proteome</keyword>
<accession>A0A8S4P4N9</accession>
<dbReference type="GO" id="GO:0061630">
    <property type="term" value="F:ubiquitin protein ligase activity"/>
    <property type="evidence" value="ECO:0007669"/>
    <property type="project" value="TreeGrafter"/>
</dbReference>
<name>A0A8S4P4N9_OWEFU</name>
<dbReference type="Pfam" id="PF00619">
    <property type="entry name" value="CARD"/>
    <property type="match status" value="1"/>
</dbReference>
<dbReference type="Proteomes" id="UP000749559">
    <property type="component" value="Unassembled WGS sequence"/>
</dbReference>
<dbReference type="InterPro" id="IPR011042">
    <property type="entry name" value="6-blade_b-propeller_TolB-like"/>
</dbReference>
<protein>
    <recommendedName>
        <fullName evidence="1">CARD domain-containing protein</fullName>
    </recommendedName>
</protein>
<dbReference type="InterPro" id="IPR011029">
    <property type="entry name" value="DEATH-like_dom_sf"/>
</dbReference>
<dbReference type="SUPFAM" id="SSF47986">
    <property type="entry name" value="DEATH domain"/>
    <property type="match status" value="1"/>
</dbReference>
<dbReference type="InterPro" id="IPR050952">
    <property type="entry name" value="TRIM-NHL_E3_ligases"/>
</dbReference>
<gene>
    <name evidence="2" type="ORF">OFUS_LOCUS13494</name>
</gene>
<comment type="caution">
    <text evidence="2">The sequence shown here is derived from an EMBL/GenBank/DDBJ whole genome shotgun (WGS) entry which is preliminary data.</text>
</comment>
<dbReference type="Gene3D" id="2.120.10.30">
    <property type="entry name" value="TolB, C-terminal domain"/>
    <property type="match status" value="1"/>
</dbReference>
<dbReference type="PANTHER" id="PTHR24104:SF54">
    <property type="entry name" value="E3 UBIQUITIN-PROTEIN LIGASE TRIM32-LIKE"/>
    <property type="match status" value="1"/>
</dbReference>
<dbReference type="InterPro" id="IPR001315">
    <property type="entry name" value="CARD"/>
</dbReference>
<dbReference type="EMBL" id="CAIIXF020000006">
    <property type="protein sequence ID" value="CAH1787864.1"/>
    <property type="molecule type" value="Genomic_DNA"/>
</dbReference>
<dbReference type="CDD" id="cd01671">
    <property type="entry name" value="CARD"/>
    <property type="match status" value="1"/>
</dbReference>
<dbReference type="Gene3D" id="1.10.533.10">
    <property type="entry name" value="Death Domain, Fas"/>
    <property type="match status" value="1"/>
</dbReference>
<feature type="domain" description="CARD" evidence="1">
    <location>
        <begin position="12"/>
        <end position="101"/>
    </location>
</feature>
<dbReference type="SMART" id="SM00114">
    <property type="entry name" value="CARD"/>
    <property type="match status" value="1"/>
</dbReference>
<dbReference type="GO" id="GO:0042981">
    <property type="term" value="P:regulation of apoptotic process"/>
    <property type="evidence" value="ECO:0007669"/>
    <property type="project" value="InterPro"/>
</dbReference>
<proteinExistence type="predicted"/>
<organism evidence="2 3">
    <name type="scientific">Owenia fusiformis</name>
    <name type="common">Polychaete worm</name>
    <dbReference type="NCBI Taxonomy" id="6347"/>
    <lineage>
        <taxon>Eukaryota</taxon>
        <taxon>Metazoa</taxon>
        <taxon>Spiralia</taxon>
        <taxon>Lophotrochozoa</taxon>
        <taxon>Annelida</taxon>
        <taxon>Polychaeta</taxon>
        <taxon>Sedentaria</taxon>
        <taxon>Canalipalpata</taxon>
        <taxon>Sabellida</taxon>
        <taxon>Oweniida</taxon>
        <taxon>Oweniidae</taxon>
        <taxon>Owenia</taxon>
    </lineage>
</organism>
<dbReference type="GO" id="GO:0043161">
    <property type="term" value="P:proteasome-mediated ubiquitin-dependent protein catabolic process"/>
    <property type="evidence" value="ECO:0007669"/>
    <property type="project" value="TreeGrafter"/>
</dbReference>
<dbReference type="PANTHER" id="PTHR24104">
    <property type="entry name" value="E3 UBIQUITIN-PROTEIN LIGASE NHLRC1-RELATED"/>
    <property type="match status" value="1"/>
</dbReference>
<evidence type="ECO:0000259" key="1">
    <source>
        <dbReference type="PROSITE" id="PS50209"/>
    </source>
</evidence>
<dbReference type="AlphaFoldDB" id="A0A8S4P4N9"/>
<evidence type="ECO:0000313" key="2">
    <source>
        <dbReference type="EMBL" id="CAH1787864.1"/>
    </source>
</evidence>
<reference evidence="2" key="1">
    <citation type="submission" date="2022-03" db="EMBL/GenBank/DDBJ databases">
        <authorList>
            <person name="Martin C."/>
        </authorList>
    </citation>
    <scope>NUCLEOTIDE SEQUENCE</scope>
</reference>
<dbReference type="SUPFAM" id="SSF101898">
    <property type="entry name" value="NHL repeat"/>
    <property type="match status" value="1"/>
</dbReference>
<dbReference type="GO" id="GO:0000209">
    <property type="term" value="P:protein polyubiquitination"/>
    <property type="evidence" value="ECO:0007669"/>
    <property type="project" value="TreeGrafter"/>
</dbReference>
<dbReference type="PROSITE" id="PS50209">
    <property type="entry name" value="CARD"/>
    <property type="match status" value="1"/>
</dbReference>
<evidence type="ECO:0000313" key="3">
    <source>
        <dbReference type="Proteomes" id="UP000749559"/>
    </source>
</evidence>
<dbReference type="OrthoDB" id="10039644at2759"/>